<accession>A0ABT7NSX1</accession>
<reference evidence="1" key="1">
    <citation type="submission" date="2020-06" db="EMBL/GenBank/DDBJ databases">
        <authorList>
            <person name="Dong N."/>
        </authorList>
    </citation>
    <scope>NUCLEOTIDE SEQUENCE</scope>
    <source>
        <strain evidence="1">R1692</strain>
    </source>
</reference>
<gene>
    <name evidence="1" type="ORF">HX018_19070</name>
</gene>
<comment type="caution">
    <text evidence="1">The sequence shown here is derived from an EMBL/GenBank/DDBJ whole genome shotgun (WGS) entry which is preliminary data.</text>
</comment>
<keyword evidence="2" id="KW-1185">Reference proteome</keyword>
<evidence type="ECO:0000313" key="2">
    <source>
        <dbReference type="Proteomes" id="UP001170954"/>
    </source>
</evidence>
<dbReference type="EMBL" id="JACAGK010000088">
    <property type="protein sequence ID" value="MDM1050343.1"/>
    <property type="molecule type" value="Genomic_DNA"/>
</dbReference>
<feature type="non-terminal residue" evidence="1">
    <location>
        <position position="1"/>
    </location>
</feature>
<protein>
    <submittedName>
        <fullName evidence="1">Uncharacterized protein</fullName>
    </submittedName>
</protein>
<name>A0ABT7NSX1_9SPHI</name>
<reference evidence="1" key="2">
    <citation type="journal article" date="2022" name="Sci. Total Environ.">
        <title>Prevalence, transmission, and molecular epidemiology of tet(X)-positive bacteria among humans, animals, and environmental niches in China: An epidemiological, and genomic-based study.</title>
        <authorList>
            <person name="Dong N."/>
            <person name="Zeng Y."/>
            <person name="Cai C."/>
            <person name="Sun C."/>
            <person name="Lu J."/>
            <person name="Liu C."/>
            <person name="Zhou H."/>
            <person name="Sun Q."/>
            <person name="Shu L."/>
            <person name="Wang H."/>
            <person name="Wang Y."/>
            <person name="Wang S."/>
            <person name="Wu C."/>
            <person name="Chan E.W."/>
            <person name="Chen G."/>
            <person name="Shen Z."/>
            <person name="Chen S."/>
            <person name="Zhang R."/>
        </authorList>
    </citation>
    <scope>NUCLEOTIDE SEQUENCE</scope>
    <source>
        <strain evidence="1">R1692</strain>
    </source>
</reference>
<proteinExistence type="predicted"/>
<evidence type="ECO:0000313" key="1">
    <source>
        <dbReference type="EMBL" id="MDM1050343.1"/>
    </source>
</evidence>
<dbReference type="Proteomes" id="UP001170954">
    <property type="component" value="Unassembled WGS sequence"/>
</dbReference>
<sequence length="172" mass="19516">GMVLAMQQTDEAYKKHTDTIRNVAVTEALNYSGLVTDADPLWLLYYRREFGSLTGGTDTDPLAGLSPEVGDYLRNKGLLEWYSEERAELKERLEAARTTTLDRGSRILAYHRLLGEHRKLLAAWEAKKNYAAKFILLAQSRDRLNSDNPDLPEFSGGRSDIQIAEDILKRSR</sequence>
<organism evidence="1 2">
    <name type="scientific">Sphingobacterium hotanense</name>
    <dbReference type="NCBI Taxonomy" id="649196"/>
    <lineage>
        <taxon>Bacteria</taxon>
        <taxon>Pseudomonadati</taxon>
        <taxon>Bacteroidota</taxon>
        <taxon>Sphingobacteriia</taxon>
        <taxon>Sphingobacteriales</taxon>
        <taxon>Sphingobacteriaceae</taxon>
        <taxon>Sphingobacterium</taxon>
    </lineage>
</organism>